<dbReference type="EMBL" id="CM039427">
    <property type="protein sequence ID" value="KAI4355416.1"/>
    <property type="molecule type" value="Genomic_DNA"/>
</dbReference>
<evidence type="ECO:0000313" key="1">
    <source>
        <dbReference type="EMBL" id="KAI4355416.1"/>
    </source>
</evidence>
<sequence>MAEQFSSCVEFGLQLSKRIYYGKGAVPAPAEEQEMSRSPERYLPTAPMCYAVIREPELVDNPDIRSYQPYVHGGCEPPALIPLQMHGVSVDVDCCLDTAFITVGGTWRVHCVRTSAVCDCRIAVPMGEQGSLLGVEVDHTGRSYQTELITLEDEKHKEKAAKSKDGYFLKSQIYTVKIPQVNGGSFLSIKIRWSQKLFSHDSQLSLRLPFSFPAYVNPVAAGQKISKKEMIYLKLNSGITAEVLCKSTSHPLKELTRQEGKLSFSYEAEVPVWSSTDFSFSYTVSSSDIFGAVLLQSPFLGDFDQREMFCMHLYPENGQNRKVFRRDVVFILDISASMRGSPLENAKNALLASLSQLNVHDTFNIIAFNEEEYLFSSSMEVATERAILNATQWVDANFIAKGGTNILLPLTQAMKLFQKTTDSVPLIFLITDGAVENEREICNFVKSYVTQSVCTPRLCTFGIGLYCNHYFLQMLAQIGRGHFDAAHDLDSIDFRIQRLFRSASSVIVANISVEGLESLDSLELFPIHIPDLSLGSPLIISGRYDGTFPDSVKVSGTLAEMSSFVIELKVQRAKDMQLSNVLAKRHIDMITARAWLLESKELEEKVSKMSIQNKLPSEYACPVLVKTDKGNKAPEPFLIQKAYNKLSLQNMEPDSQKIFLGGLGVGFGNLKATAENLPPAVKEAKPSAGILEKAASNCCSRMANHCCGMYLIQACSFVNEQCTIVCTQLCTALACFELAKCCFELCECECF</sequence>
<organism evidence="1 2">
    <name type="scientific">Bauhinia variegata</name>
    <name type="common">Purple orchid tree</name>
    <name type="synonym">Phanera variegata</name>
    <dbReference type="NCBI Taxonomy" id="167791"/>
    <lineage>
        <taxon>Eukaryota</taxon>
        <taxon>Viridiplantae</taxon>
        <taxon>Streptophyta</taxon>
        <taxon>Embryophyta</taxon>
        <taxon>Tracheophyta</taxon>
        <taxon>Spermatophyta</taxon>
        <taxon>Magnoliopsida</taxon>
        <taxon>eudicotyledons</taxon>
        <taxon>Gunneridae</taxon>
        <taxon>Pentapetalae</taxon>
        <taxon>rosids</taxon>
        <taxon>fabids</taxon>
        <taxon>Fabales</taxon>
        <taxon>Fabaceae</taxon>
        <taxon>Cercidoideae</taxon>
        <taxon>Cercideae</taxon>
        <taxon>Bauhiniinae</taxon>
        <taxon>Bauhinia</taxon>
    </lineage>
</organism>
<proteinExistence type="predicted"/>
<name>A0ACB9Q3X1_BAUVA</name>
<reference evidence="1 2" key="1">
    <citation type="journal article" date="2022" name="DNA Res.">
        <title>Chromosomal-level genome assembly of the orchid tree Bauhinia variegata (Leguminosae; Cercidoideae) supports the allotetraploid origin hypothesis of Bauhinia.</title>
        <authorList>
            <person name="Zhong Y."/>
            <person name="Chen Y."/>
            <person name="Zheng D."/>
            <person name="Pang J."/>
            <person name="Liu Y."/>
            <person name="Luo S."/>
            <person name="Meng S."/>
            <person name="Qian L."/>
            <person name="Wei D."/>
            <person name="Dai S."/>
            <person name="Zhou R."/>
        </authorList>
    </citation>
    <scope>NUCLEOTIDE SEQUENCE [LARGE SCALE GENOMIC DNA]</scope>
    <source>
        <strain evidence="1">BV-YZ2020</strain>
    </source>
</reference>
<accession>A0ACB9Q3X1</accession>
<keyword evidence="2" id="KW-1185">Reference proteome</keyword>
<gene>
    <name evidence="1" type="ORF">L6164_004192</name>
</gene>
<dbReference type="Proteomes" id="UP000828941">
    <property type="component" value="Chromosome 2"/>
</dbReference>
<evidence type="ECO:0000313" key="2">
    <source>
        <dbReference type="Proteomes" id="UP000828941"/>
    </source>
</evidence>
<protein>
    <submittedName>
        <fullName evidence="1">Uncharacterized protein</fullName>
    </submittedName>
</protein>
<comment type="caution">
    <text evidence="1">The sequence shown here is derived from an EMBL/GenBank/DDBJ whole genome shotgun (WGS) entry which is preliminary data.</text>
</comment>